<dbReference type="InterPro" id="IPR002156">
    <property type="entry name" value="RNaseH_domain"/>
</dbReference>
<dbReference type="CDD" id="cd09278">
    <property type="entry name" value="RNase_HI_prokaryote_like"/>
    <property type="match status" value="1"/>
</dbReference>
<feature type="compositionally biased region" description="Acidic residues" evidence="11">
    <location>
        <begin position="237"/>
        <end position="252"/>
    </location>
</feature>
<accession>A0A087VVC8</accession>
<evidence type="ECO:0000256" key="4">
    <source>
        <dbReference type="ARBA" id="ARBA00011245"/>
    </source>
</evidence>
<dbReference type="Proteomes" id="UP000028569">
    <property type="component" value="Chromosome"/>
</dbReference>
<comment type="cofactor">
    <cofactor evidence="2">
        <name>Mg(2+)</name>
        <dbReference type="ChEBI" id="CHEBI:18420"/>
    </cofactor>
</comment>
<keyword evidence="7" id="KW-0479">Metal-binding</keyword>
<dbReference type="InterPro" id="IPR022892">
    <property type="entry name" value="RNaseHI"/>
</dbReference>
<evidence type="ECO:0000256" key="10">
    <source>
        <dbReference type="ARBA" id="ARBA00022842"/>
    </source>
</evidence>
<feature type="compositionally biased region" description="Basic and acidic residues" evidence="11">
    <location>
        <begin position="253"/>
        <end position="269"/>
    </location>
</feature>
<feature type="region of interest" description="Disordered" evidence="11">
    <location>
        <begin position="1"/>
        <end position="20"/>
    </location>
</feature>
<evidence type="ECO:0000256" key="8">
    <source>
        <dbReference type="ARBA" id="ARBA00022759"/>
    </source>
</evidence>
<evidence type="ECO:0000256" key="1">
    <source>
        <dbReference type="ARBA" id="ARBA00000077"/>
    </source>
</evidence>
<keyword evidence="14" id="KW-1185">Reference proteome</keyword>
<reference evidence="13 14" key="1">
    <citation type="journal article" date="2014" name="Appl. Environ. Microbiol.">
        <title>Genomic encyclopedia of type strains of the genus Bifidobacterium.</title>
        <authorList>
            <person name="Milani C."/>
            <person name="Lugli G.A."/>
            <person name="Duranti S."/>
            <person name="Turroni F."/>
            <person name="Bottacini F."/>
            <person name="Mangifesta M."/>
            <person name="Sanchez B."/>
            <person name="Viappiani A."/>
            <person name="Mancabelli L."/>
            <person name="Taminiau B."/>
            <person name="Delcenserie V."/>
            <person name="Barrangou R."/>
            <person name="Margolles A."/>
            <person name="van Sinderen D."/>
            <person name="Ventura M."/>
        </authorList>
    </citation>
    <scope>NUCLEOTIDE SEQUENCE [LARGE SCALE GENOMIC DNA]</scope>
    <source>
        <strain evidence="13 14">LMG 11587</strain>
    </source>
</reference>
<name>A0A087VVC8_9BIFI</name>
<dbReference type="EMBL" id="CP006018">
    <property type="protein sequence ID" value="AIC92312.1"/>
    <property type="molecule type" value="Genomic_DNA"/>
</dbReference>
<evidence type="ECO:0000256" key="2">
    <source>
        <dbReference type="ARBA" id="ARBA00001946"/>
    </source>
</evidence>
<evidence type="ECO:0000313" key="14">
    <source>
        <dbReference type="Proteomes" id="UP000028569"/>
    </source>
</evidence>
<keyword evidence="9 13" id="KW-0378">Hydrolase</keyword>
<dbReference type="PANTHER" id="PTHR10642">
    <property type="entry name" value="RIBONUCLEASE H1"/>
    <property type="match status" value="1"/>
</dbReference>
<evidence type="ECO:0000259" key="12">
    <source>
        <dbReference type="PROSITE" id="PS50879"/>
    </source>
</evidence>
<dbReference type="PROSITE" id="PS50879">
    <property type="entry name" value="RNASE_H_1"/>
    <property type="match status" value="1"/>
</dbReference>
<gene>
    <name evidence="13" type="ORF">BINDI_1049</name>
</gene>
<dbReference type="AlphaFoldDB" id="A0A087VVC8"/>
<dbReference type="Gene3D" id="3.30.420.10">
    <property type="entry name" value="Ribonuclease H-like superfamily/Ribonuclease H"/>
    <property type="match status" value="1"/>
</dbReference>
<dbReference type="GO" id="GO:0004523">
    <property type="term" value="F:RNA-DNA hybrid ribonuclease activity"/>
    <property type="evidence" value="ECO:0007669"/>
    <property type="project" value="UniProtKB-EC"/>
</dbReference>
<feature type="region of interest" description="Disordered" evidence="11">
    <location>
        <begin position="187"/>
        <end position="315"/>
    </location>
</feature>
<dbReference type="InterPro" id="IPR050092">
    <property type="entry name" value="RNase_H"/>
</dbReference>
<sequence length="372" mass="39846">MTNDKTVVVSTDGSALSNPNGPMGWAWADHQGGDADAGGASNGTNQIGELCAVLQALRAHPGSDSLVIQTDSQYAINCSSKWVHGWKKKGWKNAAGKPVKNRQLIEAIDKEIRQRQGSVTFVWVKGHAGDAFNEKVDSLARGYAESAKNGGRTGCLPIEGWQSLLCSDYTQGLQVPDEVQQELDGGPAVLDARGRKRSATSSDDRPLPAEEEEMEATTAEAEDSSITNTQSQAEQPPENDSDINEQAEPEGQDDLKQSADAAPEERNDDASAQAMNAQVPDSPESTEPDMACPPEEDRAPSSAEPTDTPPTSRGLLTEGEVVITPPPSQSPSFARHRLHITGSIEIDGYIDQEGRVVIDQAPFRLHGIEIDD</sequence>
<evidence type="ECO:0000256" key="7">
    <source>
        <dbReference type="ARBA" id="ARBA00022723"/>
    </source>
</evidence>
<comment type="catalytic activity">
    <reaction evidence="1">
        <text>Endonucleolytic cleavage to 5'-phosphomonoester.</text>
        <dbReference type="EC" id="3.1.26.4"/>
    </reaction>
</comment>
<dbReference type="InterPro" id="IPR012337">
    <property type="entry name" value="RNaseH-like_sf"/>
</dbReference>
<protein>
    <recommendedName>
        <fullName evidence="5">ribonuclease H</fullName>
        <ecNumber evidence="5">3.1.26.4</ecNumber>
    </recommendedName>
</protein>
<dbReference type="EC" id="3.1.26.4" evidence="5"/>
<dbReference type="Pfam" id="PF00075">
    <property type="entry name" value="RNase_H"/>
    <property type="match status" value="1"/>
</dbReference>
<dbReference type="KEGG" id="bii:BINDI_1049"/>
<dbReference type="HOGENOM" id="CLU_049854_0_0_11"/>
<feature type="domain" description="RNase H type-1" evidence="12">
    <location>
        <begin position="3"/>
        <end position="145"/>
    </location>
</feature>
<evidence type="ECO:0000256" key="3">
    <source>
        <dbReference type="ARBA" id="ARBA00005300"/>
    </source>
</evidence>
<feature type="compositionally biased region" description="Polar residues" evidence="11">
    <location>
        <begin position="224"/>
        <end position="234"/>
    </location>
</feature>
<dbReference type="SUPFAM" id="SSF53098">
    <property type="entry name" value="Ribonuclease H-like"/>
    <property type="match status" value="1"/>
</dbReference>
<dbReference type="OrthoDB" id="7845843at2"/>
<keyword evidence="8" id="KW-0255">Endonuclease</keyword>
<feature type="compositionally biased region" description="Acidic residues" evidence="11">
    <location>
        <begin position="209"/>
        <end position="223"/>
    </location>
</feature>
<dbReference type="GO" id="GO:0003676">
    <property type="term" value="F:nucleic acid binding"/>
    <property type="evidence" value="ECO:0007669"/>
    <property type="project" value="InterPro"/>
</dbReference>
<dbReference type="RefSeq" id="WP_033490604.1">
    <property type="nucleotide sequence ID" value="NZ_CP006018.1"/>
</dbReference>
<dbReference type="InterPro" id="IPR036397">
    <property type="entry name" value="RNaseH_sf"/>
</dbReference>
<comment type="similarity">
    <text evidence="3">Belongs to the RNase H family.</text>
</comment>
<dbReference type="GO" id="GO:0046872">
    <property type="term" value="F:metal ion binding"/>
    <property type="evidence" value="ECO:0007669"/>
    <property type="project" value="UniProtKB-KW"/>
</dbReference>
<comment type="subunit">
    <text evidence="4">Monomer.</text>
</comment>
<evidence type="ECO:0000313" key="13">
    <source>
        <dbReference type="EMBL" id="AIC92312.1"/>
    </source>
</evidence>
<keyword evidence="10" id="KW-0460">Magnesium</keyword>
<dbReference type="PANTHER" id="PTHR10642:SF26">
    <property type="entry name" value="RIBONUCLEASE H1"/>
    <property type="match status" value="1"/>
</dbReference>
<evidence type="ECO:0000256" key="5">
    <source>
        <dbReference type="ARBA" id="ARBA00012180"/>
    </source>
</evidence>
<proteinExistence type="inferred from homology"/>
<evidence type="ECO:0000256" key="6">
    <source>
        <dbReference type="ARBA" id="ARBA00022722"/>
    </source>
</evidence>
<organism evidence="13 14">
    <name type="scientific">Bifidobacterium [indicum] DSM 20214 = LMG 11587</name>
    <dbReference type="NCBI Taxonomy" id="1341694"/>
    <lineage>
        <taxon>Bacteria</taxon>
        <taxon>Bacillati</taxon>
        <taxon>Actinomycetota</taxon>
        <taxon>Actinomycetes</taxon>
        <taxon>Bifidobacteriales</taxon>
        <taxon>Bifidobacteriaceae</taxon>
        <taxon>Bifidobacterium</taxon>
    </lineage>
</organism>
<keyword evidence="6" id="KW-0540">Nuclease</keyword>
<evidence type="ECO:0000256" key="9">
    <source>
        <dbReference type="ARBA" id="ARBA00022801"/>
    </source>
</evidence>
<dbReference type="GO" id="GO:0043137">
    <property type="term" value="P:DNA replication, removal of RNA primer"/>
    <property type="evidence" value="ECO:0007669"/>
    <property type="project" value="TreeGrafter"/>
</dbReference>
<evidence type="ECO:0000256" key="11">
    <source>
        <dbReference type="SAM" id="MobiDB-lite"/>
    </source>
</evidence>